<organism evidence="6 7">
    <name type="scientific">Pontibacter toksunensis</name>
    <dbReference type="NCBI Taxonomy" id="1332631"/>
    <lineage>
        <taxon>Bacteria</taxon>
        <taxon>Pseudomonadati</taxon>
        <taxon>Bacteroidota</taxon>
        <taxon>Cytophagia</taxon>
        <taxon>Cytophagales</taxon>
        <taxon>Hymenobacteraceae</taxon>
        <taxon>Pontibacter</taxon>
    </lineage>
</organism>
<feature type="compositionally biased region" description="Basic and acidic residues" evidence="4">
    <location>
        <begin position="301"/>
        <end position="310"/>
    </location>
</feature>
<evidence type="ECO:0000259" key="5">
    <source>
        <dbReference type="Pfam" id="PF14905"/>
    </source>
</evidence>
<feature type="region of interest" description="Disordered" evidence="4">
    <location>
        <begin position="284"/>
        <end position="366"/>
    </location>
</feature>
<evidence type="ECO:0000256" key="2">
    <source>
        <dbReference type="ARBA" id="ARBA00023136"/>
    </source>
</evidence>
<dbReference type="InterPro" id="IPR041700">
    <property type="entry name" value="OMP_b-brl_3"/>
</dbReference>
<feature type="domain" description="Outer membrane protein beta-barrel" evidence="5">
    <location>
        <begin position="397"/>
        <end position="796"/>
    </location>
</feature>
<proteinExistence type="predicted"/>
<dbReference type="Gene3D" id="2.170.130.10">
    <property type="entry name" value="TonB-dependent receptor, plug domain"/>
    <property type="match status" value="1"/>
</dbReference>
<dbReference type="Gene3D" id="2.60.40.1120">
    <property type="entry name" value="Carboxypeptidase-like, regulatory domain"/>
    <property type="match status" value="1"/>
</dbReference>
<dbReference type="InterPro" id="IPR037066">
    <property type="entry name" value="Plug_dom_sf"/>
</dbReference>
<accession>A0ABW6BUJ5</accession>
<reference evidence="7" key="1">
    <citation type="journal article" date="2019" name="Int. J. Syst. Evol. Microbiol.">
        <title>The Global Catalogue of Microorganisms (GCM) 10K type strain sequencing project: providing services to taxonomists for standard genome sequencing and annotation.</title>
        <authorList>
            <consortium name="The Broad Institute Genomics Platform"/>
            <consortium name="The Broad Institute Genome Sequencing Center for Infectious Disease"/>
            <person name="Wu L."/>
            <person name="Ma J."/>
        </authorList>
    </citation>
    <scope>NUCLEOTIDE SEQUENCE [LARGE SCALE GENOMIC DNA]</scope>
    <source>
        <strain evidence="7">KCTC 23984</strain>
    </source>
</reference>
<dbReference type="EMBL" id="JBHUOX010000007">
    <property type="protein sequence ID" value="MFD3000955.1"/>
    <property type="molecule type" value="Genomic_DNA"/>
</dbReference>
<keyword evidence="2" id="KW-0472">Membrane</keyword>
<comment type="caution">
    <text evidence="6">The sequence shown here is derived from an EMBL/GenBank/DDBJ whole genome shotgun (WGS) entry which is preliminary data.</text>
</comment>
<dbReference type="Gene3D" id="2.40.170.20">
    <property type="entry name" value="TonB-dependent receptor, beta-barrel domain"/>
    <property type="match status" value="1"/>
</dbReference>
<dbReference type="InterPro" id="IPR036942">
    <property type="entry name" value="Beta-barrel_TonB_sf"/>
</dbReference>
<name>A0ABW6BUJ5_9BACT</name>
<feature type="compositionally biased region" description="Low complexity" evidence="4">
    <location>
        <begin position="338"/>
        <end position="357"/>
    </location>
</feature>
<dbReference type="SUPFAM" id="SSF56935">
    <property type="entry name" value="Porins"/>
    <property type="match status" value="1"/>
</dbReference>
<dbReference type="RefSeq" id="WP_377484546.1">
    <property type="nucleotide sequence ID" value="NZ_JBHUOX010000007.1"/>
</dbReference>
<comment type="subcellular location">
    <subcellularLocation>
        <location evidence="1">Cell outer membrane</location>
    </subcellularLocation>
</comment>
<dbReference type="PANTHER" id="PTHR40980:SF4">
    <property type="entry name" value="TONB-DEPENDENT RECEPTOR-LIKE BETA-BARREL DOMAIN-CONTAINING PROTEIN"/>
    <property type="match status" value="1"/>
</dbReference>
<sequence length="802" mass="89628">MNIDFEMHIRPTIDKIIYHIVLLCISLSTCLAQSTNSSQLITGVVRDSINENKLSYVTITVENQSTNITRPQTTLSSEDGKFEISVLSQDYIKIVISYIGFKTKTIIFSPLTSDTLDLGIILLKPIATQLQEVQITAQKPLIEQSLDKIIYHAEADPEIDLLSSFDLLRKVPHLAVDAEDNITLNGQQNYQVLVNGKRSAIFSSNPAEVLKGLPANAIKKIEIITNPSARFEAAGIGGIINIITHKRNISGYNGSLGIMAGTPESYTGSATATGTAGKVSLTGRYSNNYTNRPGNTSSFYRQDKIRKGRLEQVGSGSGKSKSQNSGSELSFDVSPQDQLTLSFNLNNNNGTNSHTQQVTQKNAAGAPTEAYQNVNSGQNESNSFDLNLGYQRYFKKNNSRSLSIDLNLTNSENFYATVLKLQPLLNYQGRESNTQNRDGLLEYNFQADYTQPLGEQTLELGIRSMLQENSSDYFYKNLEQETGVFVLDPAMSNSFDYQQEVHAAYASLNISKSKWGLRSGLRLEESRLNANFRSSATRATQRYRNVFPNVTITRMLHENGSLKLSYSQRIQRPSLYDLNPIVEATDPLNISYGNPGLNPSISHILQLDFNRHINSTSFNASLSHHFTNNAIQYFTTLGEDSVARSTYGNLGRDRRYSLLLSSNTTIAKKLSLNVHTMANYISYRSSIEGNAQARAGFTYNARANVNYRFTKGWRATGNITYNSPNLMLQGRTAGYTWSSLSLNKQFLKDEKATISLSLRSPFQKYRKSSSEVDDPAFYQLRESYSLIRQYSASFNYRFGKLR</sequence>
<evidence type="ECO:0000313" key="7">
    <source>
        <dbReference type="Proteomes" id="UP001597641"/>
    </source>
</evidence>
<evidence type="ECO:0000313" key="6">
    <source>
        <dbReference type="EMBL" id="MFD3000955.1"/>
    </source>
</evidence>
<dbReference type="Proteomes" id="UP001597641">
    <property type="component" value="Unassembled WGS sequence"/>
</dbReference>
<evidence type="ECO:0000256" key="3">
    <source>
        <dbReference type="ARBA" id="ARBA00023237"/>
    </source>
</evidence>
<evidence type="ECO:0000256" key="1">
    <source>
        <dbReference type="ARBA" id="ARBA00004442"/>
    </source>
</evidence>
<dbReference type="Pfam" id="PF14905">
    <property type="entry name" value="OMP_b-brl_3"/>
    <property type="match status" value="1"/>
</dbReference>
<dbReference type="PANTHER" id="PTHR40980">
    <property type="entry name" value="PLUG DOMAIN-CONTAINING PROTEIN"/>
    <property type="match status" value="1"/>
</dbReference>
<keyword evidence="3" id="KW-0998">Cell outer membrane</keyword>
<dbReference type="InterPro" id="IPR008969">
    <property type="entry name" value="CarboxyPept-like_regulatory"/>
</dbReference>
<dbReference type="SUPFAM" id="SSF49464">
    <property type="entry name" value="Carboxypeptidase regulatory domain-like"/>
    <property type="match status" value="1"/>
</dbReference>
<feature type="compositionally biased region" description="Low complexity" evidence="4">
    <location>
        <begin position="318"/>
        <end position="327"/>
    </location>
</feature>
<gene>
    <name evidence="6" type="ORF">ACFS7Z_11320</name>
</gene>
<keyword evidence="7" id="KW-1185">Reference proteome</keyword>
<dbReference type="Pfam" id="PF13620">
    <property type="entry name" value="CarboxypepD_reg"/>
    <property type="match status" value="1"/>
</dbReference>
<evidence type="ECO:0000256" key="4">
    <source>
        <dbReference type="SAM" id="MobiDB-lite"/>
    </source>
</evidence>
<feature type="compositionally biased region" description="Polar residues" evidence="4">
    <location>
        <begin position="284"/>
        <end position="300"/>
    </location>
</feature>
<protein>
    <submittedName>
        <fullName evidence="6">Outer membrane beta-barrel family protein</fullName>
    </submittedName>
</protein>